<evidence type="ECO:0000313" key="2">
    <source>
        <dbReference type="Proteomes" id="UP000294543"/>
    </source>
</evidence>
<gene>
    <name evidence="1" type="ORF">E1294_51145</name>
</gene>
<dbReference type="Proteomes" id="UP000294543">
    <property type="component" value="Unassembled WGS sequence"/>
</dbReference>
<keyword evidence="2" id="KW-1185">Reference proteome</keyword>
<proteinExistence type="predicted"/>
<evidence type="ECO:0000313" key="1">
    <source>
        <dbReference type="EMBL" id="TDD02601.1"/>
    </source>
</evidence>
<dbReference type="EMBL" id="SMKP01000343">
    <property type="protein sequence ID" value="TDD02601.1"/>
    <property type="molecule type" value="Genomic_DNA"/>
</dbReference>
<sequence length="132" mass="14539">MTVSNEFTNALDTGERPWYKGVSAGVLAGEPVAVAPNDAPRWGLPKRWAKGQKLASIAIKDTFVTHAVVQVEHNTFTKFFTCEWAFTLEYDAAKPDTATAIYEVTDQRLDSGEIVLTGSERLAGDYLEQVTK</sequence>
<comment type="caution">
    <text evidence="1">The sequence shown here is derived from an EMBL/GenBank/DDBJ whole genome shotgun (WGS) entry which is preliminary data.</text>
</comment>
<dbReference type="AlphaFoldDB" id="A0A4R4VCT4"/>
<name>A0A4R4VCT4_9ACTN</name>
<organism evidence="1 2">
    <name type="scientific">Nonomuraea diastatica</name>
    <dbReference type="NCBI Taxonomy" id="1848329"/>
    <lineage>
        <taxon>Bacteria</taxon>
        <taxon>Bacillati</taxon>
        <taxon>Actinomycetota</taxon>
        <taxon>Actinomycetes</taxon>
        <taxon>Streptosporangiales</taxon>
        <taxon>Streptosporangiaceae</taxon>
        <taxon>Nonomuraea</taxon>
    </lineage>
</organism>
<dbReference type="RefSeq" id="WP_132520349.1">
    <property type="nucleotide sequence ID" value="NZ_SMKP01000343.1"/>
</dbReference>
<reference evidence="1 2" key="1">
    <citation type="submission" date="2019-03" db="EMBL/GenBank/DDBJ databases">
        <title>Draft genome sequences of novel Actinobacteria.</title>
        <authorList>
            <person name="Sahin N."/>
            <person name="Ay H."/>
            <person name="Saygin H."/>
        </authorList>
    </citation>
    <scope>NUCLEOTIDE SEQUENCE [LARGE SCALE GENOMIC DNA]</scope>
    <source>
        <strain evidence="1 2">KC712</strain>
    </source>
</reference>
<protein>
    <submittedName>
        <fullName evidence="1">Uncharacterized protein</fullName>
    </submittedName>
</protein>
<accession>A0A4R4VCT4</accession>